<dbReference type="EMBL" id="AEON01000001">
    <property type="protein sequence ID" value="EFT84216.1"/>
    <property type="molecule type" value="Genomic_DNA"/>
</dbReference>
<name>E6K0E3_PARDN</name>
<dbReference type="Proteomes" id="UP000004946">
    <property type="component" value="Chromosome"/>
</dbReference>
<proteinExistence type="predicted"/>
<dbReference type="PATRIC" id="fig|864564.6.peg.492"/>
<keyword evidence="2" id="KW-1185">Reference proteome</keyword>
<dbReference type="HOGENOM" id="CLU_3186807_0_0_11"/>
<evidence type="ECO:0000313" key="1">
    <source>
        <dbReference type="EMBL" id="EFT84216.1"/>
    </source>
</evidence>
<gene>
    <name evidence="1" type="ORF">HMPREF0620_1221</name>
</gene>
<evidence type="ECO:0000313" key="2">
    <source>
        <dbReference type="Proteomes" id="UP000004946"/>
    </source>
</evidence>
<protein>
    <submittedName>
        <fullName evidence="1">Uncharacterized protein</fullName>
    </submittedName>
</protein>
<reference evidence="1 2" key="1">
    <citation type="submission" date="2010-12" db="EMBL/GenBank/DDBJ databases">
        <authorList>
            <person name="Muzny D."/>
            <person name="Qin X."/>
            <person name="Buhay C."/>
            <person name="Dugan-Rocha S."/>
            <person name="Ding Y."/>
            <person name="Chen G."/>
            <person name="Hawes A."/>
            <person name="Holder M."/>
            <person name="Jhangiani S."/>
            <person name="Johnson A."/>
            <person name="Khan Z."/>
            <person name="Li Z."/>
            <person name="Liu W."/>
            <person name="Liu X."/>
            <person name="Perez L."/>
            <person name="Shen H."/>
            <person name="Wang Q."/>
            <person name="Watt J."/>
            <person name="Xi L."/>
            <person name="Xin Y."/>
            <person name="Zhou J."/>
            <person name="Deng J."/>
            <person name="Jiang H."/>
            <person name="Liu Y."/>
            <person name="Qu J."/>
            <person name="Song X.-Z."/>
            <person name="Zhang L."/>
            <person name="Villasana D."/>
            <person name="Johnson A."/>
            <person name="Liu J."/>
            <person name="Liyanage D."/>
            <person name="Lorensuhewa L."/>
            <person name="Robinson T."/>
            <person name="Song A."/>
            <person name="Song B.-B."/>
            <person name="Dinh H."/>
            <person name="Thornton R."/>
            <person name="Coyle M."/>
            <person name="Francisco L."/>
            <person name="Jackson L."/>
            <person name="Javaid M."/>
            <person name="Korchina V."/>
            <person name="Kovar C."/>
            <person name="Mata R."/>
            <person name="Mathew T."/>
            <person name="Ngo R."/>
            <person name="Nguyen L."/>
            <person name="Nguyen N."/>
            <person name="Okwuonu G."/>
            <person name="Ongeri F."/>
            <person name="Pham C."/>
            <person name="Simmons D."/>
            <person name="Wilczek-Boney K."/>
            <person name="Hale W."/>
            <person name="Jakkamsetti A."/>
            <person name="Pham P."/>
            <person name="Ruth R."/>
            <person name="San Lucas F."/>
            <person name="Warren J."/>
            <person name="Zhang J."/>
            <person name="Zhao Z."/>
            <person name="Zhou C."/>
            <person name="Zhu D."/>
            <person name="Lee S."/>
            <person name="Bess C."/>
            <person name="Blankenburg K."/>
            <person name="Forbes L."/>
            <person name="Fu Q."/>
            <person name="Gubbala S."/>
            <person name="Hirani K."/>
            <person name="Jayaseelan J.C."/>
            <person name="Lara F."/>
            <person name="Munidasa M."/>
            <person name="Palculict T."/>
            <person name="Patil S."/>
            <person name="Pu L.-L."/>
            <person name="Saada N."/>
            <person name="Tang L."/>
            <person name="Weissenberger G."/>
            <person name="Zhu Y."/>
            <person name="Hemphill L."/>
            <person name="Shang Y."/>
            <person name="Youmans B."/>
            <person name="Ayvaz T."/>
            <person name="Ross M."/>
            <person name="Santibanez J."/>
            <person name="Aqrawi P."/>
            <person name="Gross S."/>
            <person name="Joshi V."/>
            <person name="Fowler G."/>
            <person name="Nazareth L."/>
            <person name="Reid J."/>
            <person name="Worley K."/>
            <person name="Petrosino J."/>
            <person name="Highlander S."/>
            <person name="Gibbs R."/>
        </authorList>
    </citation>
    <scope>NUCLEOTIDE SEQUENCE [LARGE SCALE GENOMIC DNA]</scope>
    <source>
        <strain evidence="1 2">DSM 10105</strain>
    </source>
</reference>
<sequence length="46" mass="5315">MGSVLKIPSHGPIQRQDEVKSNYKQVVFTILFQKTATFCPFWPIFS</sequence>
<accession>E6K0E3</accession>
<dbReference type="AlphaFoldDB" id="E6K0E3"/>
<dbReference type="KEGG" id="pdo:PSDT_0448"/>
<comment type="caution">
    <text evidence="1">The sequence shown here is derived from an EMBL/GenBank/DDBJ whole genome shotgun (WGS) entry which is preliminary data.</text>
</comment>
<organism evidence="1 2">
    <name type="scientific">Parascardovia denticolens DSM 10105 = JCM 12538</name>
    <dbReference type="NCBI Taxonomy" id="864564"/>
    <lineage>
        <taxon>Bacteria</taxon>
        <taxon>Bacillati</taxon>
        <taxon>Actinomycetota</taxon>
        <taxon>Actinomycetes</taxon>
        <taxon>Bifidobacteriales</taxon>
        <taxon>Bifidobacteriaceae</taxon>
        <taxon>Parascardovia</taxon>
    </lineage>
</organism>